<dbReference type="Gene3D" id="3.40.50.150">
    <property type="entry name" value="Vaccinia Virus protein VP39"/>
    <property type="match status" value="1"/>
</dbReference>
<dbReference type="Pfam" id="PF08241">
    <property type="entry name" value="Methyltransf_11"/>
    <property type="match status" value="1"/>
</dbReference>
<dbReference type="AlphaFoldDB" id="A0A5N0UL43"/>
<keyword evidence="3" id="KW-1185">Reference proteome</keyword>
<dbReference type="GO" id="GO:0032259">
    <property type="term" value="P:methylation"/>
    <property type="evidence" value="ECO:0007669"/>
    <property type="project" value="UniProtKB-KW"/>
</dbReference>
<dbReference type="PANTHER" id="PTHR43591:SF97">
    <property type="entry name" value="CLASS I SAM-DEPENDENT METHYLTRANSFERASE"/>
    <property type="match status" value="1"/>
</dbReference>
<reference evidence="2" key="1">
    <citation type="submission" date="2019-09" db="EMBL/GenBank/DDBJ databases">
        <authorList>
            <person name="Teo W.F.A."/>
            <person name="Duangmal K."/>
        </authorList>
    </citation>
    <scope>NUCLEOTIDE SEQUENCE [LARGE SCALE GENOMIC DNA]</scope>
    <source>
        <strain evidence="2">K81G1</strain>
    </source>
</reference>
<comment type="caution">
    <text evidence="2">The sequence shown here is derived from an EMBL/GenBank/DDBJ whole genome shotgun (WGS) entry which is preliminary data.</text>
</comment>
<dbReference type="GO" id="GO:0008168">
    <property type="term" value="F:methyltransferase activity"/>
    <property type="evidence" value="ECO:0007669"/>
    <property type="project" value="UniProtKB-KW"/>
</dbReference>
<keyword evidence="2" id="KW-0489">Methyltransferase</keyword>
<evidence type="ECO:0000313" key="2">
    <source>
        <dbReference type="EMBL" id="KAA9149729.1"/>
    </source>
</evidence>
<organism evidence="2 3">
    <name type="scientific">Amycolatopsis acidicola</name>
    <dbReference type="NCBI Taxonomy" id="2596893"/>
    <lineage>
        <taxon>Bacteria</taxon>
        <taxon>Bacillati</taxon>
        <taxon>Actinomycetota</taxon>
        <taxon>Actinomycetes</taxon>
        <taxon>Pseudonocardiales</taxon>
        <taxon>Pseudonocardiaceae</taxon>
        <taxon>Amycolatopsis</taxon>
    </lineage>
</organism>
<gene>
    <name evidence="2" type="ORF">FPZ12_042690</name>
</gene>
<protein>
    <submittedName>
        <fullName evidence="2">Class I SAM-dependent methyltransferase</fullName>
    </submittedName>
</protein>
<dbReference type="OrthoDB" id="3206826at2"/>
<accession>A0A5N0UL43</accession>
<dbReference type="InterPro" id="IPR029063">
    <property type="entry name" value="SAM-dependent_MTases_sf"/>
</dbReference>
<evidence type="ECO:0000313" key="3">
    <source>
        <dbReference type="Proteomes" id="UP000319769"/>
    </source>
</evidence>
<dbReference type="PANTHER" id="PTHR43591">
    <property type="entry name" value="METHYLTRANSFERASE"/>
    <property type="match status" value="1"/>
</dbReference>
<sequence>MRRSVRLFRAFLVEQTDPGRFYGELAGDTVRQLERYCPLDNKTVLDIGGGQGHLAAAVRARGGGYHLVEPDPDAIGLGRDGVPPGTVVADGYWLPFRAGIADICVCSNVLEHVPDPAGLLDELVRVTRPGGLVYVSFTNWYSPWGGHETSPWHYFGGARAARRYARRHGRPPKNEYRRTLFPVHIGQTLRLARRQPGARLADALPRYYPRPARVLLRVPGLRELLTWNLLLILRKDEPGAVS</sequence>
<proteinExistence type="predicted"/>
<dbReference type="InterPro" id="IPR013216">
    <property type="entry name" value="Methyltransf_11"/>
</dbReference>
<name>A0A5N0UL43_9PSEU</name>
<keyword evidence="2" id="KW-0808">Transferase</keyword>
<feature type="domain" description="Methyltransferase type 11" evidence="1">
    <location>
        <begin position="45"/>
        <end position="134"/>
    </location>
</feature>
<evidence type="ECO:0000259" key="1">
    <source>
        <dbReference type="Pfam" id="PF08241"/>
    </source>
</evidence>
<dbReference type="Proteomes" id="UP000319769">
    <property type="component" value="Unassembled WGS sequence"/>
</dbReference>
<dbReference type="CDD" id="cd02440">
    <property type="entry name" value="AdoMet_MTases"/>
    <property type="match status" value="1"/>
</dbReference>
<dbReference type="EMBL" id="VMNW02000134">
    <property type="protein sequence ID" value="KAA9149729.1"/>
    <property type="molecule type" value="Genomic_DNA"/>
</dbReference>
<dbReference type="SUPFAM" id="SSF53335">
    <property type="entry name" value="S-adenosyl-L-methionine-dependent methyltransferases"/>
    <property type="match status" value="1"/>
</dbReference>